<dbReference type="Proteomes" id="UP000192674">
    <property type="component" value="Unassembled WGS sequence"/>
</dbReference>
<dbReference type="SUPFAM" id="SSF53901">
    <property type="entry name" value="Thiolase-like"/>
    <property type="match status" value="1"/>
</dbReference>
<gene>
    <name evidence="2" type="ORF">SAMN05661093_07085</name>
</gene>
<evidence type="ECO:0000259" key="1">
    <source>
        <dbReference type="Pfam" id="PF00108"/>
    </source>
</evidence>
<keyword evidence="3" id="KW-1185">Reference proteome</keyword>
<evidence type="ECO:0000313" key="2">
    <source>
        <dbReference type="EMBL" id="SMD21801.1"/>
    </source>
</evidence>
<dbReference type="PANTHER" id="PTHR43365">
    <property type="entry name" value="BLR7806 PROTEIN"/>
    <property type="match status" value="1"/>
</dbReference>
<sequence>MKDAVIVDAVRTPIGKGRATGTLAGVHPVDLHAHAIRALVDRTGIDPALIDDVISGAVGQIGEQKWQHRALGRARRRTAGVRPRGHH</sequence>
<dbReference type="EMBL" id="FWXV01000007">
    <property type="protein sequence ID" value="SMD21801.1"/>
    <property type="molecule type" value="Genomic_DNA"/>
</dbReference>
<dbReference type="PANTHER" id="PTHR43365:SF1">
    <property type="entry name" value="ACETYL-COA C-ACYLTRANSFERASE"/>
    <property type="match status" value="1"/>
</dbReference>
<reference evidence="2 3" key="1">
    <citation type="submission" date="2017-04" db="EMBL/GenBank/DDBJ databases">
        <authorList>
            <person name="Afonso C.L."/>
            <person name="Miller P.J."/>
            <person name="Scott M.A."/>
            <person name="Spackman E."/>
            <person name="Goraichik I."/>
            <person name="Dimitrov K.M."/>
            <person name="Suarez D.L."/>
            <person name="Swayne D.E."/>
        </authorList>
    </citation>
    <scope>NUCLEOTIDE SEQUENCE [LARGE SCALE GENOMIC DNA]</scope>
    <source>
        <strain evidence="2 3">DSM 43828</strain>
    </source>
</reference>
<name>A0A1Y5XYF4_KIBAR</name>
<organism evidence="2 3">
    <name type="scientific">Kibdelosporangium aridum</name>
    <dbReference type="NCBI Taxonomy" id="2030"/>
    <lineage>
        <taxon>Bacteria</taxon>
        <taxon>Bacillati</taxon>
        <taxon>Actinomycetota</taxon>
        <taxon>Actinomycetes</taxon>
        <taxon>Pseudonocardiales</taxon>
        <taxon>Pseudonocardiaceae</taxon>
        <taxon>Kibdelosporangium</taxon>
    </lineage>
</organism>
<evidence type="ECO:0000313" key="3">
    <source>
        <dbReference type="Proteomes" id="UP000192674"/>
    </source>
</evidence>
<protein>
    <submittedName>
        <fullName evidence="2">Thiolase, N-terminal domain</fullName>
    </submittedName>
</protein>
<dbReference type="InterPro" id="IPR016039">
    <property type="entry name" value="Thiolase-like"/>
</dbReference>
<dbReference type="GO" id="GO:0016747">
    <property type="term" value="F:acyltransferase activity, transferring groups other than amino-acyl groups"/>
    <property type="evidence" value="ECO:0007669"/>
    <property type="project" value="InterPro"/>
</dbReference>
<dbReference type="Pfam" id="PF00108">
    <property type="entry name" value="Thiolase_N"/>
    <property type="match status" value="1"/>
</dbReference>
<dbReference type="Gene3D" id="3.40.47.10">
    <property type="match status" value="1"/>
</dbReference>
<dbReference type="AlphaFoldDB" id="A0A1Y5XYF4"/>
<dbReference type="InterPro" id="IPR020616">
    <property type="entry name" value="Thiolase_N"/>
</dbReference>
<feature type="domain" description="Thiolase N-terminal" evidence="1">
    <location>
        <begin position="5"/>
        <end position="71"/>
    </location>
</feature>
<accession>A0A1Y5XYF4</accession>
<proteinExistence type="predicted"/>